<name>A0A4R5DJY6_9ACTN</name>
<dbReference type="GO" id="GO:0055085">
    <property type="term" value="P:transmembrane transport"/>
    <property type="evidence" value="ECO:0007669"/>
    <property type="project" value="InterPro"/>
</dbReference>
<dbReference type="PANTHER" id="PTHR43744:SF12">
    <property type="entry name" value="ABC TRANSPORTER PERMEASE PROTEIN MG189-RELATED"/>
    <property type="match status" value="1"/>
</dbReference>
<sequence length="307" mass="33546">MSAAIGFREGERVAAPPPAPPRRLRRLGAAAWLRRGLLAVLLVGLAAFMLVPLVFGFFASVSPLRQIVSSDPGLLPDSWDWSNYTDAWTRANFARYFVNSVIVTFIVVVFDTLASSMTGYVLARKHLPGQRVLETVFMVTLFIGLTTAMLYPQYQIARSLGIANLLGVSMVEYAGIMIIHVYLIKAFVQGLGTEVEDAARVDGCGFFGTYRRIALPLMAPILITTIVLGFQASWNNYQVPLVFSLAEPDLRTLIVGVSALQYDAVEGMSAYNTVLAGASMALIPIVVVFIVLQRFFVRGWTEGAVKG</sequence>
<dbReference type="InterPro" id="IPR000515">
    <property type="entry name" value="MetI-like"/>
</dbReference>
<dbReference type="InterPro" id="IPR035906">
    <property type="entry name" value="MetI-like_sf"/>
</dbReference>
<keyword evidence="3" id="KW-1003">Cell membrane</keyword>
<evidence type="ECO:0000256" key="4">
    <source>
        <dbReference type="ARBA" id="ARBA00022692"/>
    </source>
</evidence>
<dbReference type="SUPFAM" id="SSF161098">
    <property type="entry name" value="MetI-like"/>
    <property type="match status" value="1"/>
</dbReference>
<comment type="subcellular location">
    <subcellularLocation>
        <location evidence="1">Cell membrane</location>
        <topology evidence="1">Multi-pass membrane protein</topology>
    </subcellularLocation>
</comment>
<evidence type="ECO:0000256" key="6">
    <source>
        <dbReference type="ARBA" id="ARBA00023136"/>
    </source>
</evidence>
<keyword evidence="5 7" id="KW-1133">Transmembrane helix</keyword>
<reference evidence="9 10" key="1">
    <citation type="submission" date="2019-03" db="EMBL/GenBank/DDBJ databases">
        <title>Draft genome sequences of novel Actinobacteria.</title>
        <authorList>
            <person name="Sahin N."/>
            <person name="Ay H."/>
            <person name="Saygin H."/>
        </authorList>
    </citation>
    <scope>NUCLEOTIDE SEQUENCE [LARGE SCALE GENOMIC DNA]</scope>
    <source>
        <strain evidence="9 10">5K138</strain>
    </source>
</reference>
<feature type="transmembrane region" description="Helical" evidence="7">
    <location>
        <begin position="32"/>
        <end position="59"/>
    </location>
</feature>
<dbReference type="CDD" id="cd06261">
    <property type="entry name" value="TM_PBP2"/>
    <property type="match status" value="1"/>
</dbReference>
<evidence type="ECO:0000313" key="9">
    <source>
        <dbReference type="EMBL" id="TDE14329.1"/>
    </source>
</evidence>
<evidence type="ECO:0000256" key="1">
    <source>
        <dbReference type="ARBA" id="ARBA00004651"/>
    </source>
</evidence>
<dbReference type="Proteomes" id="UP000294739">
    <property type="component" value="Unassembled WGS sequence"/>
</dbReference>
<dbReference type="InParanoid" id="A0A4R5DJY6"/>
<keyword evidence="6 7" id="KW-0472">Membrane</keyword>
<dbReference type="OrthoDB" id="5138956at2"/>
<dbReference type="GO" id="GO:0005886">
    <property type="term" value="C:plasma membrane"/>
    <property type="evidence" value="ECO:0007669"/>
    <property type="project" value="UniProtKB-SubCell"/>
</dbReference>
<evidence type="ECO:0000256" key="5">
    <source>
        <dbReference type="ARBA" id="ARBA00022989"/>
    </source>
</evidence>
<dbReference type="PANTHER" id="PTHR43744">
    <property type="entry name" value="ABC TRANSPORTER PERMEASE PROTEIN MG189-RELATED-RELATED"/>
    <property type="match status" value="1"/>
</dbReference>
<dbReference type="Gene3D" id="1.10.3720.10">
    <property type="entry name" value="MetI-like"/>
    <property type="match status" value="1"/>
</dbReference>
<gene>
    <name evidence="9" type="ORF">E1269_04015</name>
</gene>
<proteinExistence type="predicted"/>
<feature type="domain" description="ABC transmembrane type-1" evidence="8">
    <location>
        <begin position="97"/>
        <end position="292"/>
    </location>
</feature>
<feature type="transmembrane region" description="Helical" evidence="7">
    <location>
        <begin position="160"/>
        <end position="183"/>
    </location>
</feature>
<feature type="transmembrane region" description="Helical" evidence="7">
    <location>
        <begin position="270"/>
        <end position="292"/>
    </location>
</feature>
<keyword evidence="4 7" id="KW-0812">Transmembrane</keyword>
<organism evidence="9 10">
    <name type="scientific">Jiangella asiatica</name>
    <dbReference type="NCBI Taxonomy" id="2530372"/>
    <lineage>
        <taxon>Bacteria</taxon>
        <taxon>Bacillati</taxon>
        <taxon>Actinomycetota</taxon>
        <taxon>Actinomycetes</taxon>
        <taxon>Jiangellales</taxon>
        <taxon>Jiangellaceae</taxon>
        <taxon>Jiangella</taxon>
    </lineage>
</organism>
<keyword evidence="10" id="KW-1185">Reference proteome</keyword>
<dbReference type="AlphaFoldDB" id="A0A4R5DJY6"/>
<keyword evidence="2" id="KW-0813">Transport</keyword>
<evidence type="ECO:0000256" key="7">
    <source>
        <dbReference type="SAM" id="Phobius"/>
    </source>
</evidence>
<dbReference type="PROSITE" id="PS50928">
    <property type="entry name" value="ABC_TM1"/>
    <property type="match status" value="1"/>
</dbReference>
<evidence type="ECO:0000259" key="8">
    <source>
        <dbReference type="PROSITE" id="PS50928"/>
    </source>
</evidence>
<evidence type="ECO:0000256" key="3">
    <source>
        <dbReference type="ARBA" id="ARBA00022475"/>
    </source>
</evidence>
<protein>
    <submittedName>
        <fullName evidence="9">Carbohydrate ABC transporter permease</fullName>
    </submittedName>
</protein>
<evidence type="ECO:0000313" key="10">
    <source>
        <dbReference type="Proteomes" id="UP000294739"/>
    </source>
</evidence>
<dbReference type="RefSeq" id="WP_131891539.1">
    <property type="nucleotide sequence ID" value="NZ_SMKZ01000003.1"/>
</dbReference>
<evidence type="ECO:0000256" key="2">
    <source>
        <dbReference type="ARBA" id="ARBA00022448"/>
    </source>
</evidence>
<feature type="transmembrane region" description="Helical" evidence="7">
    <location>
        <begin position="96"/>
        <end position="123"/>
    </location>
</feature>
<feature type="transmembrane region" description="Helical" evidence="7">
    <location>
        <begin position="135"/>
        <end position="154"/>
    </location>
</feature>
<feature type="transmembrane region" description="Helical" evidence="7">
    <location>
        <begin position="213"/>
        <end position="234"/>
    </location>
</feature>
<accession>A0A4R5DJY6</accession>
<comment type="caution">
    <text evidence="9">The sequence shown here is derived from an EMBL/GenBank/DDBJ whole genome shotgun (WGS) entry which is preliminary data.</text>
</comment>
<dbReference type="EMBL" id="SMKZ01000003">
    <property type="protein sequence ID" value="TDE14329.1"/>
    <property type="molecule type" value="Genomic_DNA"/>
</dbReference>